<feature type="region of interest" description="Disordered" evidence="6">
    <location>
        <begin position="516"/>
        <end position="546"/>
    </location>
</feature>
<evidence type="ECO:0000256" key="6">
    <source>
        <dbReference type="SAM" id="MobiDB-lite"/>
    </source>
</evidence>
<reference evidence="8 9" key="1">
    <citation type="journal article" date="2005" name="Science">
        <title>The genome of the basidiomycetous yeast and human pathogen Cryptococcus neoformans.</title>
        <authorList>
            <person name="Loftus B.J."/>
            <person name="Fung E."/>
            <person name="Roncaglia P."/>
            <person name="Rowley D."/>
            <person name="Amedeo P."/>
            <person name="Bruno D."/>
            <person name="Vamathevan J."/>
            <person name="Miranda M."/>
            <person name="Anderson I.J."/>
            <person name="Fraser J.A."/>
            <person name="Allen J.E."/>
            <person name="Bosdet I.E."/>
            <person name="Brent M.R."/>
            <person name="Chiu R."/>
            <person name="Doering T.L."/>
            <person name="Donlin M.J."/>
            <person name="D'Souza C.A."/>
            <person name="Fox D.S."/>
            <person name="Grinberg V."/>
            <person name="Fu J."/>
            <person name="Fukushima M."/>
            <person name="Haas B.J."/>
            <person name="Huang J.C."/>
            <person name="Janbon G."/>
            <person name="Jones S.J."/>
            <person name="Koo H.L."/>
            <person name="Krzywinski M.I."/>
            <person name="Kwon-Chung J.K."/>
            <person name="Lengeler K.B."/>
            <person name="Maiti R."/>
            <person name="Marra M.A."/>
            <person name="Marra R.E."/>
            <person name="Mathewson C.A."/>
            <person name="Mitchell T.G."/>
            <person name="Pertea M."/>
            <person name="Riggs F.R."/>
            <person name="Salzberg S.L."/>
            <person name="Schein J.E."/>
            <person name="Shvartsbeyn A."/>
            <person name="Shin H."/>
            <person name="Shumway M."/>
            <person name="Specht C.A."/>
            <person name="Suh B.B."/>
            <person name="Tenney A."/>
            <person name="Utterback T.R."/>
            <person name="Wickes B.L."/>
            <person name="Wortman J.R."/>
            <person name="Wye N.H."/>
            <person name="Kronstad J.W."/>
            <person name="Lodge J.K."/>
            <person name="Heitman J."/>
            <person name="Davis R.W."/>
            <person name="Fraser C.M."/>
            <person name="Hyman R.W."/>
        </authorList>
    </citation>
    <scope>NUCLEOTIDE SEQUENCE [LARGE SCALE GENOMIC DNA]</scope>
    <source>
        <strain evidence="9">JEC21 / ATCC MYA-565</strain>
    </source>
</reference>
<dbReference type="PANTHER" id="PTHR13260:SF0">
    <property type="entry name" value="ANAPHASE-PROMOTING COMPLEX SUBUNIT 4"/>
    <property type="match status" value="1"/>
</dbReference>
<dbReference type="VEuPathDB" id="FungiDB:CNI03720"/>
<dbReference type="GO" id="GO:0051301">
    <property type="term" value="P:cell division"/>
    <property type="evidence" value="ECO:0007669"/>
    <property type="project" value="UniProtKB-KW"/>
</dbReference>
<sequence>MIFPQSQSFTHLSTFPLPSKHYLHPKACNPAMDLIVLLSSYPAPTTAPAPTPMQLHMMRMRGLGGNLKDEGKTKVSLWRTGGDKVWEIDVGGRVTGMAWMEDGLHLSLLVINSSKKTTETLSVHSGEVARSVPLELDVPDLQDGQWLDMEYRDSGLRWEKPLNGSAPMIIDSLPRVTPVEPPKPVNVLPFMRPKEQVAPKPTLHPRLISFPALLPANPPTPPTVLHIQPGHASSISLLTGTFQLPSIPSAELLSLAQVSDRITGLLDIVLRGLESAEAAFRDGEKQTMIHREDLETCAKQQGTSIPDVYADLFRFLMTGRTGVAVSEWLGSRMTPRTIAKWESTMDSSYRTIQKLISESITPALERILLLLEEIKGWSLTRRYIENLNLGSSSAIQRCMDLVSGLGKLVEGMRVRAKHEWMAASEFMKWLKYEASRTTIQDRSTDDYPYAVHDLKYVWAFMENGFIRPPFRRHFPELIERERPPQDLLPEEFISRLGVKPEKRLLSEVLQETLTCLKKPPGSGSGCESQVMTSQSDRQSASQSISMSLTAAEDDSLFHDESGVANLSLSSSVDTVAAPKDDLAHREGEEGEKTVARTLEEEPWVWANTVVEKCEELVKNAAGKESRDVERPDRGVKEWAGMKDVRVVGGGGTWMALLSANSNDNEQMWIIYDHPEEPARITACQLHSEEESATCLAIQFFDDEELVLLLEETESGQRYLVTVRYADLLEDMSIVPEDMGMWDVSMLVEMGKREVTELPAIPIARCRPLATRHPQTVSVALNGRKGRRLGCILVETEDDRQIEVLDLDADEDEEEEGEEPEEEDGIEYGGQHWDGDVV</sequence>
<evidence type="ECO:0000313" key="8">
    <source>
        <dbReference type="EMBL" id="AAW45286.2"/>
    </source>
</evidence>
<dbReference type="KEGG" id="cne:CNI03720"/>
<dbReference type="STRING" id="214684.Q5KB55"/>
<evidence type="ECO:0000256" key="3">
    <source>
        <dbReference type="ARBA" id="ARBA00022776"/>
    </source>
</evidence>
<feature type="compositionally biased region" description="Acidic residues" evidence="6">
    <location>
        <begin position="805"/>
        <end position="825"/>
    </location>
</feature>
<evidence type="ECO:0000256" key="1">
    <source>
        <dbReference type="ARBA" id="ARBA00016067"/>
    </source>
</evidence>
<dbReference type="EMBL" id="AE017349">
    <property type="protein sequence ID" value="AAW45286.2"/>
    <property type="molecule type" value="Genomic_DNA"/>
</dbReference>
<dbReference type="InterPro" id="IPR024789">
    <property type="entry name" value="APC4"/>
</dbReference>
<dbReference type="PANTHER" id="PTHR13260">
    <property type="entry name" value="ANAPHASE PROMOTING COMPLEX SUBUNIT 4 APC4"/>
    <property type="match status" value="1"/>
</dbReference>
<keyword evidence="5" id="KW-0131">Cell cycle</keyword>
<dbReference type="GO" id="GO:0005680">
    <property type="term" value="C:anaphase-promoting complex"/>
    <property type="evidence" value="ECO:0000318"/>
    <property type="project" value="GO_Central"/>
</dbReference>
<organism evidence="8 9">
    <name type="scientific">Cryptococcus deneoformans (strain JEC21 / ATCC MYA-565)</name>
    <name type="common">Cryptococcus neoformans var. neoformans serotype D</name>
    <dbReference type="NCBI Taxonomy" id="214684"/>
    <lineage>
        <taxon>Eukaryota</taxon>
        <taxon>Fungi</taxon>
        <taxon>Dikarya</taxon>
        <taxon>Basidiomycota</taxon>
        <taxon>Agaricomycotina</taxon>
        <taxon>Tremellomycetes</taxon>
        <taxon>Tremellales</taxon>
        <taxon>Cryptococcaceae</taxon>
        <taxon>Cryptococcus</taxon>
        <taxon>Cryptococcus neoformans species complex</taxon>
    </lineage>
</organism>
<dbReference type="InParanoid" id="Q5KB55"/>
<protein>
    <recommendedName>
        <fullName evidence="1">Anaphase-promoting complex subunit 4</fullName>
    </recommendedName>
</protein>
<feature type="domain" description="Anaphase-promoting complex subunit 4 long" evidence="7">
    <location>
        <begin position="242"/>
        <end position="436"/>
    </location>
</feature>
<dbReference type="eggNOG" id="ENOG502SB3W">
    <property type="taxonomic scope" value="Eukaryota"/>
</dbReference>
<feature type="region of interest" description="Disordered" evidence="6">
    <location>
        <begin position="805"/>
        <end position="837"/>
    </location>
</feature>
<keyword evidence="9" id="KW-1185">Reference proteome</keyword>
<accession>Q5KB55</accession>
<dbReference type="RefSeq" id="XP_024513439.1">
    <property type="nucleotide sequence ID" value="XM_024657875.1"/>
</dbReference>
<dbReference type="GO" id="GO:0070979">
    <property type="term" value="P:protein K11-linked ubiquitination"/>
    <property type="evidence" value="ECO:0000318"/>
    <property type="project" value="GO_Central"/>
</dbReference>
<feature type="compositionally biased region" description="Polar residues" evidence="6">
    <location>
        <begin position="525"/>
        <end position="546"/>
    </location>
</feature>
<dbReference type="Pfam" id="PF12896">
    <property type="entry name" value="ANAPC4"/>
    <property type="match status" value="1"/>
</dbReference>
<dbReference type="GO" id="GO:0031145">
    <property type="term" value="P:anaphase-promoting complex-dependent catabolic process"/>
    <property type="evidence" value="ECO:0000318"/>
    <property type="project" value="GO_Central"/>
</dbReference>
<evidence type="ECO:0000259" key="7">
    <source>
        <dbReference type="Pfam" id="PF12896"/>
    </source>
</evidence>
<gene>
    <name evidence="8" type="ordered locus">CNI03720</name>
</gene>
<dbReference type="Proteomes" id="UP000002149">
    <property type="component" value="Chromosome 9"/>
</dbReference>
<evidence type="ECO:0000256" key="5">
    <source>
        <dbReference type="ARBA" id="ARBA00023306"/>
    </source>
</evidence>
<evidence type="ECO:0000256" key="4">
    <source>
        <dbReference type="ARBA" id="ARBA00022786"/>
    </source>
</evidence>
<dbReference type="HOGENOM" id="CLU_387417_0_0_1"/>
<keyword evidence="4" id="KW-0833">Ubl conjugation pathway</keyword>
<keyword evidence="2" id="KW-0132">Cell division</keyword>
<dbReference type="OrthoDB" id="10259843at2759"/>
<evidence type="ECO:0000256" key="2">
    <source>
        <dbReference type="ARBA" id="ARBA00022618"/>
    </source>
</evidence>
<proteinExistence type="predicted"/>
<dbReference type="PaxDb" id="214684-Q5KB55"/>
<dbReference type="AlphaFoldDB" id="Q5KB55"/>
<evidence type="ECO:0000313" key="9">
    <source>
        <dbReference type="Proteomes" id="UP000002149"/>
    </source>
</evidence>
<dbReference type="GO" id="GO:0034399">
    <property type="term" value="C:nuclear periphery"/>
    <property type="evidence" value="ECO:0000318"/>
    <property type="project" value="GO_Central"/>
</dbReference>
<accession>Q55MS9</accession>
<keyword evidence="3" id="KW-0498">Mitosis</keyword>
<dbReference type="GeneID" id="3259766"/>
<dbReference type="InterPro" id="IPR024790">
    <property type="entry name" value="APC4_long_dom"/>
</dbReference>
<name>Q5KB55_CRYD1</name>